<dbReference type="AlphaFoldDB" id="A0A3L8DN53"/>
<sequence length="395" mass="45979">MTICIVDQYFSINKIFLRAVALWPYHRTKFNEFQWFFFLVILITFILAQLATFLTTECTPNMTIKIMSLALFFTLYLIKYVSFRVNADAIRYLLEKFQNICDELTDEGEIAIIKEYGHEAKRFTMLMLLYGASNIMITCFLPVFPRILRTFTSINMSGEQFMIDIMREYFVDQDKYYYYILLHMDVSYIIGIIVIPATGSLLFGGMKYICGLFKIASYRIDQTMETPMFQSAGFSKDYVIYKKIVHAVDIHRKATELSDKIRSDFVGTCCLIMLVSVTSLSLNLYGVHQAMMLGSAMKEYLVHVKCISVSVMYMFIGNYIGQEITDYHNHIFSSIYNMKWYGTALYIQRIILFMVQRGTENFYIVFAGMFVLSMENAAMLFSTSISYFTVLHSIQ</sequence>
<evidence type="ECO:0000256" key="7">
    <source>
        <dbReference type="ARBA" id="ARBA00023136"/>
    </source>
</evidence>
<accession>A0A3L8DN53</accession>
<feature type="transmembrane region" description="Helical" evidence="10">
    <location>
        <begin position="265"/>
        <end position="288"/>
    </location>
</feature>
<evidence type="ECO:0000256" key="2">
    <source>
        <dbReference type="ARBA" id="ARBA00022475"/>
    </source>
</evidence>
<feature type="transmembrane region" description="Helical" evidence="10">
    <location>
        <begin position="362"/>
        <end position="390"/>
    </location>
</feature>
<reference evidence="11" key="1">
    <citation type="journal article" date="2018" name="Genome Res.">
        <title>The genomic architecture and molecular evolution of ant odorant receptors.</title>
        <authorList>
            <person name="McKenzie S.K."/>
            <person name="Kronauer D.J.C."/>
        </authorList>
    </citation>
    <scope>NUCLEOTIDE SEQUENCE [LARGE SCALE GENOMIC DNA]</scope>
    <source>
        <strain evidence="11">Clonal line C1</strain>
    </source>
</reference>
<reference evidence="11" key="2">
    <citation type="submission" date="2018-07" db="EMBL/GenBank/DDBJ databases">
        <authorList>
            <person name="Mckenzie S.K."/>
            <person name="Kronauer D.J.C."/>
        </authorList>
    </citation>
    <scope>NUCLEOTIDE SEQUENCE</scope>
    <source>
        <strain evidence="11">Clonal line C1</strain>
    </source>
</reference>
<keyword evidence="2" id="KW-1003">Cell membrane</keyword>
<evidence type="ECO:0000256" key="10">
    <source>
        <dbReference type="RuleBase" id="RU351113"/>
    </source>
</evidence>
<feature type="transmembrane region" description="Helical" evidence="10">
    <location>
        <begin position="176"/>
        <end position="204"/>
    </location>
</feature>
<keyword evidence="6 10" id="KW-1133">Transmembrane helix</keyword>
<dbReference type="PANTHER" id="PTHR21137:SF35">
    <property type="entry name" value="ODORANT RECEPTOR 19A-RELATED"/>
    <property type="match status" value="1"/>
</dbReference>
<gene>
    <name evidence="11" type="ORF">DMN91_006262</name>
</gene>
<evidence type="ECO:0000256" key="8">
    <source>
        <dbReference type="ARBA" id="ARBA00023170"/>
    </source>
</evidence>
<comment type="subcellular location">
    <subcellularLocation>
        <location evidence="1 10">Cell membrane</location>
        <topology evidence="1 10">Multi-pass membrane protein</topology>
    </subcellularLocation>
</comment>
<evidence type="ECO:0000313" key="11">
    <source>
        <dbReference type="EMBL" id="RLU21885.1"/>
    </source>
</evidence>
<evidence type="ECO:0000256" key="1">
    <source>
        <dbReference type="ARBA" id="ARBA00004651"/>
    </source>
</evidence>
<dbReference type="OrthoDB" id="7700178at2759"/>
<dbReference type="InterPro" id="IPR004117">
    <property type="entry name" value="7tm6_olfct_rcpt"/>
</dbReference>
<organism evidence="11">
    <name type="scientific">Ooceraea biroi</name>
    <name type="common">Clonal raider ant</name>
    <name type="synonym">Cerapachys biroi</name>
    <dbReference type="NCBI Taxonomy" id="2015173"/>
    <lineage>
        <taxon>Eukaryota</taxon>
        <taxon>Metazoa</taxon>
        <taxon>Ecdysozoa</taxon>
        <taxon>Arthropoda</taxon>
        <taxon>Hexapoda</taxon>
        <taxon>Insecta</taxon>
        <taxon>Pterygota</taxon>
        <taxon>Neoptera</taxon>
        <taxon>Endopterygota</taxon>
        <taxon>Hymenoptera</taxon>
        <taxon>Apocrita</taxon>
        <taxon>Aculeata</taxon>
        <taxon>Formicoidea</taxon>
        <taxon>Formicidae</taxon>
        <taxon>Dorylinae</taxon>
        <taxon>Ooceraea</taxon>
    </lineage>
</organism>
<dbReference type="GO" id="GO:0005886">
    <property type="term" value="C:plasma membrane"/>
    <property type="evidence" value="ECO:0007669"/>
    <property type="project" value="UniProtKB-SubCell"/>
</dbReference>
<dbReference type="GO" id="GO:0007165">
    <property type="term" value="P:signal transduction"/>
    <property type="evidence" value="ECO:0007669"/>
    <property type="project" value="UniProtKB-KW"/>
</dbReference>
<evidence type="ECO:0000256" key="5">
    <source>
        <dbReference type="ARBA" id="ARBA00022725"/>
    </source>
</evidence>
<evidence type="ECO:0000256" key="3">
    <source>
        <dbReference type="ARBA" id="ARBA00022606"/>
    </source>
</evidence>
<comment type="caution">
    <text evidence="11">The sequence shown here is derived from an EMBL/GenBank/DDBJ whole genome shotgun (WGS) entry which is preliminary data.</text>
</comment>
<evidence type="ECO:0000256" key="9">
    <source>
        <dbReference type="ARBA" id="ARBA00023224"/>
    </source>
</evidence>
<comment type="similarity">
    <text evidence="10">Belongs to the insect chemoreceptor superfamily. Heteromeric odorant receptor channel (TC 1.A.69) family.</text>
</comment>
<dbReference type="Pfam" id="PF02949">
    <property type="entry name" value="7tm_6"/>
    <property type="match status" value="1"/>
</dbReference>
<proteinExistence type="inferred from homology"/>
<evidence type="ECO:0000256" key="4">
    <source>
        <dbReference type="ARBA" id="ARBA00022692"/>
    </source>
</evidence>
<dbReference type="GO" id="GO:0005549">
    <property type="term" value="F:odorant binding"/>
    <property type="evidence" value="ECO:0007669"/>
    <property type="project" value="InterPro"/>
</dbReference>
<dbReference type="EMBL" id="QOIP01000006">
    <property type="protein sequence ID" value="RLU21885.1"/>
    <property type="molecule type" value="Genomic_DNA"/>
</dbReference>
<keyword evidence="7 10" id="KW-0472">Membrane</keyword>
<keyword evidence="4 10" id="KW-0812">Transmembrane</keyword>
<name>A0A3L8DN53_OOCBI</name>
<keyword evidence="5 10" id="KW-0552">Olfaction</keyword>
<evidence type="ECO:0000256" key="6">
    <source>
        <dbReference type="ARBA" id="ARBA00022989"/>
    </source>
</evidence>
<keyword evidence="3 10" id="KW-0716">Sensory transduction</keyword>
<feature type="transmembrane region" description="Helical" evidence="10">
    <location>
        <begin position="123"/>
        <end position="144"/>
    </location>
</feature>
<protein>
    <recommendedName>
        <fullName evidence="10">Odorant receptor</fullName>
    </recommendedName>
</protein>
<dbReference type="PANTHER" id="PTHR21137">
    <property type="entry name" value="ODORANT RECEPTOR"/>
    <property type="match status" value="1"/>
</dbReference>
<dbReference type="Proteomes" id="UP000279307">
    <property type="component" value="Chromosome 6"/>
</dbReference>
<feature type="transmembrane region" description="Helical" evidence="10">
    <location>
        <begin position="300"/>
        <end position="320"/>
    </location>
</feature>
<keyword evidence="9 10" id="KW-0807">Transducer</keyword>
<dbReference type="GO" id="GO:0004984">
    <property type="term" value="F:olfactory receptor activity"/>
    <property type="evidence" value="ECO:0007669"/>
    <property type="project" value="InterPro"/>
</dbReference>
<keyword evidence="8 10" id="KW-0675">Receptor</keyword>
<feature type="transmembrane region" description="Helical" evidence="10">
    <location>
        <begin position="35"/>
        <end position="56"/>
    </location>
</feature>
<feature type="transmembrane region" description="Helical" evidence="10">
    <location>
        <begin position="62"/>
        <end position="81"/>
    </location>
</feature>